<feature type="region of interest" description="Disordered" evidence="11">
    <location>
        <begin position="99"/>
        <end position="121"/>
    </location>
</feature>
<protein>
    <recommendedName>
        <fullName evidence="4 10">Glutamyl-tRNA(Gln) amidotransferase subunit A</fullName>
        <shortName evidence="10">Glu-ADT subunit A</shortName>
        <ecNumber evidence="3 10">6.3.5.7</ecNumber>
    </recommendedName>
</protein>
<keyword evidence="8 10" id="KW-0648">Protein biosynthesis</keyword>
<dbReference type="EC" id="6.3.5.7" evidence="3 10"/>
<dbReference type="InterPro" id="IPR023631">
    <property type="entry name" value="Amidase_dom"/>
</dbReference>
<keyword evidence="14" id="KW-1185">Reference proteome</keyword>
<evidence type="ECO:0000256" key="4">
    <source>
        <dbReference type="ARBA" id="ARBA00014428"/>
    </source>
</evidence>
<sequence length="533" mass="55526">MNAMTTDILDHSIPEIAARCARGEVSAEEITRAALDRIQSRNPALGAFLTVQGDTALAAARAVDAQRTRGEPLGPLAGVPIGLKDALCSADAPATAGSLVLTRKAPRDGSPERDPERGYRPPYDATVVARLRAAGAILPGKCNMDEFAMGSSNENSAFFPARNPWDSERTPGGSSGGSAVAVAAGMTPGALGSDTGGSIRQPAALTGVVGVKPTYGRVSRYGLIAFASSLDQIGPFAADVRGAARLLEVIAGHDPRDATSLPVAVDAYEAACGRDVAGLRIGVPEEYFAEGIEPGVDAAVRRALDGLRGLGCEVRPVHLPHTRHAVAAYYIVATAEASSNLARFDGVRFGLREDASQGDLRGMYGKTRGAGFGPEVKRRIMLGTYVLSAGYYDAYYLRAQKVRTLIQRDFDAAFRKVDLIAAPVSPTTAFRLGDRTDDPLAMYLADVYTLPASLAGLPALSVPCGLAPAPDAPTASATRSVISSLIDSAIAKAKALPIGLQLIAPALAEARLFTAAHAWEQISPVRGARAPSS</sequence>
<evidence type="ECO:0000256" key="5">
    <source>
        <dbReference type="ARBA" id="ARBA00022598"/>
    </source>
</evidence>
<dbReference type="SUPFAM" id="SSF75304">
    <property type="entry name" value="Amidase signature (AS) enzymes"/>
    <property type="match status" value="1"/>
</dbReference>
<dbReference type="EMBL" id="ASRX01000043">
    <property type="protein sequence ID" value="EYF03683.1"/>
    <property type="molecule type" value="Genomic_DNA"/>
</dbReference>
<comment type="function">
    <text evidence="10">Allows the formation of correctly charged Gln-tRNA(Gln) through the transamidation of misacylated Glu-tRNA(Gln) in organisms which lack glutaminyl-tRNA synthetase. The reaction takes place in the presence of glutamine and ATP through an activated gamma-phospho-Glu-tRNA(Gln).</text>
</comment>
<dbReference type="InterPro" id="IPR000120">
    <property type="entry name" value="Amidase"/>
</dbReference>
<dbReference type="InterPro" id="IPR004412">
    <property type="entry name" value="GatA"/>
</dbReference>
<dbReference type="InterPro" id="IPR036928">
    <property type="entry name" value="AS_sf"/>
</dbReference>
<dbReference type="GO" id="GO:0030956">
    <property type="term" value="C:glutamyl-tRNA(Gln) amidotransferase complex"/>
    <property type="evidence" value="ECO:0007669"/>
    <property type="project" value="InterPro"/>
</dbReference>
<evidence type="ECO:0000256" key="6">
    <source>
        <dbReference type="ARBA" id="ARBA00022741"/>
    </source>
</evidence>
<dbReference type="PANTHER" id="PTHR11895">
    <property type="entry name" value="TRANSAMIDASE"/>
    <property type="match status" value="1"/>
</dbReference>
<evidence type="ECO:0000313" key="13">
    <source>
        <dbReference type="EMBL" id="EYF03683.1"/>
    </source>
</evidence>
<keyword evidence="6 10" id="KW-0547">Nucleotide-binding</keyword>
<evidence type="ECO:0000259" key="12">
    <source>
        <dbReference type="Pfam" id="PF01425"/>
    </source>
</evidence>
<comment type="catalytic activity">
    <reaction evidence="9 10">
        <text>L-glutamyl-tRNA(Gln) + L-glutamine + ATP + H2O = L-glutaminyl-tRNA(Gln) + L-glutamate + ADP + phosphate + H(+)</text>
        <dbReference type="Rhea" id="RHEA:17521"/>
        <dbReference type="Rhea" id="RHEA-COMP:9681"/>
        <dbReference type="Rhea" id="RHEA-COMP:9684"/>
        <dbReference type="ChEBI" id="CHEBI:15377"/>
        <dbReference type="ChEBI" id="CHEBI:15378"/>
        <dbReference type="ChEBI" id="CHEBI:29985"/>
        <dbReference type="ChEBI" id="CHEBI:30616"/>
        <dbReference type="ChEBI" id="CHEBI:43474"/>
        <dbReference type="ChEBI" id="CHEBI:58359"/>
        <dbReference type="ChEBI" id="CHEBI:78520"/>
        <dbReference type="ChEBI" id="CHEBI:78521"/>
        <dbReference type="ChEBI" id="CHEBI:456216"/>
        <dbReference type="EC" id="6.3.5.7"/>
    </reaction>
</comment>
<feature type="domain" description="Amidase" evidence="12">
    <location>
        <begin position="29"/>
        <end position="512"/>
    </location>
</feature>
<evidence type="ECO:0000256" key="9">
    <source>
        <dbReference type="ARBA" id="ARBA00047407"/>
    </source>
</evidence>
<evidence type="ECO:0000256" key="11">
    <source>
        <dbReference type="SAM" id="MobiDB-lite"/>
    </source>
</evidence>
<accession>A0A017T379</accession>
<evidence type="ECO:0000313" key="14">
    <source>
        <dbReference type="Proteomes" id="UP000019678"/>
    </source>
</evidence>
<dbReference type="HAMAP" id="MF_00120">
    <property type="entry name" value="GatA"/>
    <property type="match status" value="1"/>
</dbReference>
<comment type="similarity">
    <text evidence="1 10">Belongs to the amidase family. GatA subfamily.</text>
</comment>
<proteinExistence type="inferred from homology"/>
<dbReference type="GO" id="GO:0050567">
    <property type="term" value="F:glutaminyl-tRNA synthase (glutamine-hydrolyzing) activity"/>
    <property type="evidence" value="ECO:0007669"/>
    <property type="project" value="UniProtKB-UniRule"/>
</dbReference>
<dbReference type="Gene3D" id="3.90.1300.10">
    <property type="entry name" value="Amidase signature (AS) domain"/>
    <property type="match status" value="1"/>
</dbReference>
<dbReference type="Proteomes" id="UP000019678">
    <property type="component" value="Unassembled WGS sequence"/>
</dbReference>
<dbReference type="NCBIfam" id="TIGR00132">
    <property type="entry name" value="gatA"/>
    <property type="match status" value="1"/>
</dbReference>
<dbReference type="Pfam" id="PF01425">
    <property type="entry name" value="Amidase"/>
    <property type="match status" value="1"/>
</dbReference>
<dbReference type="PROSITE" id="PS00571">
    <property type="entry name" value="AMIDASES"/>
    <property type="match status" value="1"/>
</dbReference>
<feature type="active site" description="Charge relay system" evidence="10">
    <location>
        <position position="84"/>
    </location>
</feature>
<keyword evidence="5 10" id="KW-0436">Ligase</keyword>
<dbReference type="GO" id="GO:0005524">
    <property type="term" value="F:ATP binding"/>
    <property type="evidence" value="ECO:0007669"/>
    <property type="project" value="UniProtKB-KW"/>
</dbReference>
<evidence type="ECO:0000256" key="1">
    <source>
        <dbReference type="ARBA" id="ARBA00008069"/>
    </source>
</evidence>
<evidence type="ECO:0000256" key="8">
    <source>
        <dbReference type="ARBA" id="ARBA00022917"/>
    </source>
</evidence>
<feature type="active site" description="Charge relay system" evidence="10">
    <location>
        <position position="174"/>
    </location>
</feature>
<dbReference type="InterPro" id="IPR020556">
    <property type="entry name" value="Amidase_CS"/>
</dbReference>
<dbReference type="eggNOG" id="COG0154">
    <property type="taxonomic scope" value="Bacteria"/>
</dbReference>
<reference evidence="13 14" key="1">
    <citation type="submission" date="2013-05" db="EMBL/GenBank/DDBJ databases">
        <title>Genome assembly of Chondromyces apiculatus DSM 436.</title>
        <authorList>
            <person name="Sharma G."/>
            <person name="Khatri I."/>
            <person name="Kaur C."/>
            <person name="Mayilraj S."/>
            <person name="Subramanian S."/>
        </authorList>
    </citation>
    <scope>NUCLEOTIDE SEQUENCE [LARGE SCALE GENOMIC DNA]</scope>
    <source>
        <strain evidence="13 14">DSM 436</strain>
    </source>
</reference>
<name>A0A017T379_9BACT</name>
<evidence type="ECO:0000256" key="7">
    <source>
        <dbReference type="ARBA" id="ARBA00022840"/>
    </source>
</evidence>
<evidence type="ECO:0000256" key="2">
    <source>
        <dbReference type="ARBA" id="ARBA00011123"/>
    </source>
</evidence>
<feature type="compositionally biased region" description="Basic and acidic residues" evidence="11">
    <location>
        <begin position="105"/>
        <end position="119"/>
    </location>
</feature>
<dbReference type="PANTHER" id="PTHR11895:SF151">
    <property type="entry name" value="GLUTAMYL-TRNA(GLN) AMIDOTRANSFERASE SUBUNIT A"/>
    <property type="match status" value="1"/>
</dbReference>
<organism evidence="13 14">
    <name type="scientific">Chondromyces apiculatus DSM 436</name>
    <dbReference type="NCBI Taxonomy" id="1192034"/>
    <lineage>
        <taxon>Bacteria</taxon>
        <taxon>Pseudomonadati</taxon>
        <taxon>Myxococcota</taxon>
        <taxon>Polyangia</taxon>
        <taxon>Polyangiales</taxon>
        <taxon>Polyangiaceae</taxon>
        <taxon>Chondromyces</taxon>
    </lineage>
</organism>
<feature type="active site" description="Acyl-ester intermediate" evidence="10">
    <location>
        <position position="198"/>
    </location>
</feature>
<keyword evidence="7 10" id="KW-0067">ATP-binding</keyword>
<comment type="caution">
    <text evidence="13">The sequence shown here is derived from an EMBL/GenBank/DDBJ whole genome shotgun (WGS) entry which is preliminary data.</text>
</comment>
<dbReference type="GO" id="GO:0016740">
    <property type="term" value="F:transferase activity"/>
    <property type="evidence" value="ECO:0007669"/>
    <property type="project" value="UniProtKB-KW"/>
</dbReference>
<dbReference type="STRING" id="1192034.CAP_5294"/>
<gene>
    <name evidence="10" type="primary">gatA</name>
    <name evidence="13" type="ORF">CAP_5294</name>
</gene>
<evidence type="ECO:0000256" key="10">
    <source>
        <dbReference type="HAMAP-Rule" id="MF_00120"/>
    </source>
</evidence>
<dbReference type="GO" id="GO:0006412">
    <property type="term" value="P:translation"/>
    <property type="evidence" value="ECO:0007669"/>
    <property type="project" value="UniProtKB-UniRule"/>
</dbReference>
<comment type="subunit">
    <text evidence="2 10">Heterotrimer of A, B and C subunits.</text>
</comment>
<keyword evidence="13" id="KW-0808">Transferase</keyword>
<evidence type="ECO:0000256" key="3">
    <source>
        <dbReference type="ARBA" id="ARBA00012739"/>
    </source>
</evidence>
<dbReference type="AlphaFoldDB" id="A0A017T379"/>